<dbReference type="PANTHER" id="PTHR24198:SF165">
    <property type="entry name" value="ANKYRIN REPEAT-CONTAINING PROTEIN-RELATED"/>
    <property type="match status" value="1"/>
</dbReference>
<dbReference type="PROSITE" id="PS50088">
    <property type="entry name" value="ANK_REPEAT"/>
    <property type="match status" value="4"/>
</dbReference>
<reference evidence="5 6" key="1">
    <citation type="submission" date="2020-03" db="EMBL/GenBank/DDBJ databases">
        <title>Genomic Encyclopedia of Type Strains, Phase IV (KMG-IV): sequencing the most valuable type-strain genomes for metagenomic binning, comparative biology and taxonomic classification.</title>
        <authorList>
            <person name="Goeker M."/>
        </authorList>
    </citation>
    <scope>NUCLEOTIDE SEQUENCE [LARGE SCALE GENOMIC DNA]</scope>
    <source>
        <strain evidence="5 6">DSM 19867</strain>
    </source>
</reference>
<feature type="repeat" description="ANK" evidence="3">
    <location>
        <begin position="174"/>
        <end position="206"/>
    </location>
</feature>
<dbReference type="SMART" id="SM00248">
    <property type="entry name" value="ANK"/>
    <property type="match status" value="10"/>
</dbReference>
<feature type="repeat" description="ANK" evidence="3">
    <location>
        <begin position="319"/>
        <end position="351"/>
    </location>
</feature>
<dbReference type="SUPFAM" id="SSF48403">
    <property type="entry name" value="Ankyrin repeat"/>
    <property type="match status" value="1"/>
</dbReference>
<feature type="repeat" description="ANK" evidence="3">
    <location>
        <begin position="99"/>
        <end position="131"/>
    </location>
</feature>
<evidence type="ECO:0000256" key="2">
    <source>
        <dbReference type="ARBA" id="ARBA00023043"/>
    </source>
</evidence>
<evidence type="ECO:0000256" key="3">
    <source>
        <dbReference type="PROSITE-ProRule" id="PRU00023"/>
    </source>
</evidence>
<organism evidence="5 6">
    <name type="scientific">Rhizomicrobium palustre</name>
    <dbReference type="NCBI Taxonomy" id="189966"/>
    <lineage>
        <taxon>Bacteria</taxon>
        <taxon>Pseudomonadati</taxon>
        <taxon>Pseudomonadota</taxon>
        <taxon>Alphaproteobacteria</taxon>
        <taxon>Micropepsales</taxon>
        <taxon>Micropepsaceae</taxon>
        <taxon>Rhizomicrobium</taxon>
    </lineage>
</organism>
<keyword evidence="4" id="KW-0732">Signal</keyword>
<evidence type="ECO:0000313" key="6">
    <source>
        <dbReference type="Proteomes" id="UP000570514"/>
    </source>
</evidence>
<dbReference type="AlphaFoldDB" id="A0A846MWP9"/>
<feature type="chain" id="PRO_5032578339" evidence="4">
    <location>
        <begin position="26"/>
        <end position="500"/>
    </location>
</feature>
<dbReference type="Pfam" id="PF12796">
    <property type="entry name" value="Ank_2"/>
    <property type="match status" value="3"/>
</dbReference>
<dbReference type="Proteomes" id="UP000570514">
    <property type="component" value="Unassembled WGS sequence"/>
</dbReference>
<keyword evidence="2 3" id="KW-0040">ANK repeat</keyword>
<sequence length="500" mass="52611">MKGMIYAATLALAVAGISFSGTAIAETKPPLYDPIQTGDVAGVRAALQNGADVNATYNGETMLNRAIREKDAQITKILLAAPGIDVNKRGTFNNDMGSWTRTPLILASAMGKTEIVSTLLKMGAAVNTRDISDDMPESRGSTALIKAAQYRHADAIRLLVTEAKGIDLNAKNRFGHAAIWYAAEAEDLASVKLLCEHGAAVNIADNEGESILTTTFLHKNRAVLDYLVSKGADINRVSGKGLTPLDAAILSLKGEDGRTIRGFIDYFLSFKPNLDLQKSLPGGLGGVPALHLAAQFGHADMVALLLDHGASIDLKSQARGATALHYAVFPNEPDAAKVLIKRKANLEIADLTGATPITMATQLHRSEIVRLLSDAGAKPANVKTYGVAPSSLAPNAAPSVSADKLFGTWSGTQDGISYAVMILTLNKAGTYSFTSKFTAAALKTYPSGVNPIIAAHQGSYAVSGDVLTLSPSSAAPVAMRWVMDNGVLVLDGKTRMKKGK</sequence>
<keyword evidence="6" id="KW-1185">Reference proteome</keyword>
<dbReference type="PROSITE" id="PS50297">
    <property type="entry name" value="ANK_REP_REGION"/>
    <property type="match status" value="3"/>
</dbReference>
<dbReference type="EMBL" id="JAASRM010000001">
    <property type="protein sequence ID" value="NIK87826.1"/>
    <property type="molecule type" value="Genomic_DNA"/>
</dbReference>
<evidence type="ECO:0000256" key="4">
    <source>
        <dbReference type="SAM" id="SignalP"/>
    </source>
</evidence>
<accession>A0A846MWP9</accession>
<dbReference type="PANTHER" id="PTHR24198">
    <property type="entry name" value="ANKYRIN REPEAT AND PROTEIN KINASE DOMAIN-CONTAINING PROTEIN"/>
    <property type="match status" value="1"/>
</dbReference>
<gene>
    <name evidence="5" type="ORF">FHS83_001144</name>
</gene>
<protein>
    <submittedName>
        <fullName evidence="5">Ankyrin repeat protein</fullName>
    </submittedName>
</protein>
<keyword evidence="1" id="KW-0677">Repeat</keyword>
<name>A0A846MWP9_9PROT</name>
<comment type="caution">
    <text evidence="5">The sequence shown here is derived from an EMBL/GenBank/DDBJ whole genome shotgun (WGS) entry which is preliminary data.</text>
</comment>
<feature type="repeat" description="ANK" evidence="3">
    <location>
        <begin position="285"/>
        <end position="317"/>
    </location>
</feature>
<proteinExistence type="predicted"/>
<dbReference type="InterPro" id="IPR002110">
    <property type="entry name" value="Ankyrin_rpt"/>
</dbReference>
<feature type="signal peptide" evidence="4">
    <location>
        <begin position="1"/>
        <end position="25"/>
    </location>
</feature>
<evidence type="ECO:0000313" key="5">
    <source>
        <dbReference type="EMBL" id="NIK87826.1"/>
    </source>
</evidence>
<dbReference type="InterPro" id="IPR036770">
    <property type="entry name" value="Ankyrin_rpt-contain_sf"/>
</dbReference>
<evidence type="ECO:0000256" key="1">
    <source>
        <dbReference type="ARBA" id="ARBA00022737"/>
    </source>
</evidence>
<dbReference type="Gene3D" id="1.25.40.20">
    <property type="entry name" value="Ankyrin repeat-containing domain"/>
    <property type="match status" value="3"/>
</dbReference>